<evidence type="ECO:0000259" key="1">
    <source>
        <dbReference type="Pfam" id="PF01636"/>
    </source>
</evidence>
<dbReference type="InterPro" id="IPR002575">
    <property type="entry name" value="Aminoglycoside_PTrfase"/>
</dbReference>
<dbReference type="EMBL" id="JAGGKG010000007">
    <property type="protein sequence ID" value="MBP1905168.1"/>
    <property type="molecule type" value="Genomic_DNA"/>
</dbReference>
<gene>
    <name evidence="2" type="ORF">J2Z32_001796</name>
</gene>
<evidence type="ECO:0000313" key="3">
    <source>
        <dbReference type="Proteomes" id="UP001519272"/>
    </source>
</evidence>
<comment type="caution">
    <text evidence="2">The sequence shown here is derived from an EMBL/GenBank/DDBJ whole genome shotgun (WGS) entry which is preliminary data.</text>
</comment>
<sequence>MLQDIPNYDTWLTIEEINKGYSNDTKYFIKTKNNEKQLLRISDISKYSDKEKEYAIISKYSKLGFTMSKPIDFGRCNNNQQVYMLLTWVEGVDLEDVLPQLDVATQYKLGREAGHILKKIHNLDLPMDEMPTETKIPKKRKQLQSYIDSNVRIENDEAIIQYVNENLHKMWLQPPVYQHGDFHPSNLIYTPEGGIGVIDLERWEIGDPYEEFYKLESFANELSIPYCQGQIDAYFDDAVPDEFWETLAVYAAHSSLYSIKWAEPFGQEEVKGMTIRCKKTLKHYNNFKNVIPSWYDEKVIR</sequence>
<accession>A0ABS4FRG4</accession>
<name>A0ABS4FRG4_9BACL</name>
<dbReference type="SUPFAM" id="SSF56112">
    <property type="entry name" value="Protein kinase-like (PK-like)"/>
    <property type="match status" value="1"/>
</dbReference>
<dbReference type="RefSeq" id="WP_210088809.1">
    <property type="nucleotide sequence ID" value="NZ_JAGGKG010000007.1"/>
</dbReference>
<keyword evidence="2" id="KW-0808">Transferase</keyword>
<organism evidence="2 3">
    <name type="scientific">Paenibacillus turicensis</name>
    <dbReference type="NCBI Taxonomy" id="160487"/>
    <lineage>
        <taxon>Bacteria</taxon>
        <taxon>Bacillati</taxon>
        <taxon>Bacillota</taxon>
        <taxon>Bacilli</taxon>
        <taxon>Bacillales</taxon>
        <taxon>Paenibacillaceae</taxon>
        <taxon>Paenibacillus</taxon>
    </lineage>
</organism>
<dbReference type="PANTHER" id="PTHR41283">
    <property type="entry name" value="AMINOGLYCOSIDE PHOSPHOTRANSFERASE"/>
    <property type="match status" value="1"/>
</dbReference>
<dbReference type="PANTHER" id="PTHR41283:SF1">
    <property type="entry name" value="AMINOGLYCOSIDE PHOSPHOTRANSFERASE DOMAIN-CONTAINING PROTEIN"/>
    <property type="match status" value="1"/>
</dbReference>
<keyword evidence="3" id="KW-1185">Reference proteome</keyword>
<protein>
    <submittedName>
        <fullName evidence="2">Aminoglycoside phosphotransferase (APT) family kinase protein</fullName>
    </submittedName>
</protein>
<reference evidence="2 3" key="1">
    <citation type="submission" date="2021-03" db="EMBL/GenBank/DDBJ databases">
        <title>Genomic Encyclopedia of Type Strains, Phase IV (KMG-IV): sequencing the most valuable type-strain genomes for metagenomic binning, comparative biology and taxonomic classification.</title>
        <authorList>
            <person name="Goeker M."/>
        </authorList>
    </citation>
    <scope>NUCLEOTIDE SEQUENCE [LARGE SCALE GENOMIC DNA]</scope>
    <source>
        <strain evidence="2 3">DSM 14349</strain>
    </source>
</reference>
<dbReference type="InterPro" id="IPR011009">
    <property type="entry name" value="Kinase-like_dom_sf"/>
</dbReference>
<proteinExistence type="predicted"/>
<dbReference type="Proteomes" id="UP001519272">
    <property type="component" value="Unassembled WGS sequence"/>
</dbReference>
<evidence type="ECO:0000313" key="2">
    <source>
        <dbReference type="EMBL" id="MBP1905168.1"/>
    </source>
</evidence>
<dbReference type="Pfam" id="PF01636">
    <property type="entry name" value="APH"/>
    <property type="match status" value="1"/>
</dbReference>
<dbReference type="GO" id="GO:0016301">
    <property type="term" value="F:kinase activity"/>
    <property type="evidence" value="ECO:0007669"/>
    <property type="project" value="UniProtKB-KW"/>
</dbReference>
<dbReference type="Gene3D" id="3.90.1200.10">
    <property type="match status" value="1"/>
</dbReference>
<keyword evidence="2" id="KW-0418">Kinase</keyword>
<feature type="domain" description="Aminoglycoside phosphotransferase" evidence="1">
    <location>
        <begin position="13"/>
        <end position="237"/>
    </location>
</feature>